<dbReference type="GeneID" id="103509466"/>
<dbReference type="InterPro" id="IPR021852">
    <property type="entry name" value="DUF3456"/>
</dbReference>
<dbReference type="Pfam" id="PF11938">
    <property type="entry name" value="DUF3456"/>
    <property type="match status" value="1"/>
</dbReference>
<keyword evidence="3" id="KW-0472">Membrane</keyword>
<gene>
    <name evidence="6" type="primary">LOC103509466</name>
</gene>
<dbReference type="PaxDb" id="121845-A0A1S3D1G9"/>
<evidence type="ECO:0000256" key="1">
    <source>
        <dbReference type="ARBA" id="ARBA00007285"/>
    </source>
</evidence>
<dbReference type="RefSeq" id="XP_008472311.1">
    <property type="nucleotide sequence ID" value="XM_008474089.2"/>
</dbReference>
<protein>
    <submittedName>
        <fullName evidence="6">Protein canopy homolog 3</fullName>
    </submittedName>
</protein>
<dbReference type="OrthoDB" id="6020060at2759"/>
<dbReference type="KEGG" id="dci:103509466"/>
<dbReference type="OMA" id="TTLKTQC"/>
<dbReference type="STRING" id="121845.A0A1S3D1G9"/>
<keyword evidence="3" id="KW-1133">Transmembrane helix</keyword>
<sequence>MDVCLKSLLNFLVLYIYLYEFCVFAITPEDEGVKYASKCEVCKVLATELESRLDETGKSNDVIELGYSIDDKNKKKTKYKKSELRLVESLEGLCNRILEYNIHKERSDSTRFAKGMSETFKTLHGLVDKGVKVDLGIPMDLWDKPSVEITQLKAQCETLLEDHESDIEDWYFRRQGEVSLKQFLCSEKALKSDDTSCLNEELPSKKDEL</sequence>
<accession>A0A1S3D1G9</accession>
<dbReference type="CTD" id="40084"/>
<dbReference type="PANTHER" id="PTHR15382">
    <property type="entry name" value="CTG4A-RELATED"/>
    <property type="match status" value="1"/>
</dbReference>
<evidence type="ECO:0000313" key="6">
    <source>
        <dbReference type="RefSeq" id="XP_008472311.1"/>
    </source>
</evidence>
<dbReference type="Proteomes" id="UP000079169">
    <property type="component" value="Unplaced"/>
</dbReference>
<evidence type="ECO:0000313" key="5">
    <source>
        <dbReference type="Proteomes" id="UP000079169"/>
    </source>
</evidence>
<name>A0A1S3D1G9_DIACI</name>
<reference evidence="6" key="1">
    <citation type="submission" date="2025-08" db="UniProtKB">
        <authorList>
            <consortium name="RefSeq"/>
        </authorList>
    </citation>
    <scope>IDENTIFICATION</scope>
</reference>
<feature type="transmembrane region" description="Helical" evidence="3">
    <location>
        <begin position="7"/>
        <end position="27"/>
    </location>
</feature>
<evidence type="ECO:0000256" key="2">
    <source>
        <dbReference type="ARBA" id="ARBA00022729"/>
    </source>
</evidence>
<keyword evidence="5" id="KW-1185">Reference proteome</keyword>
<organism evidence="5 6">
    <name type="scientific">Diaphorina citri</name>
    <name type="common">Asian citrus psyllid</name>
    <dbReference type="NCBI Taxonomy" id="121845"/>
    <lineage>
        <taxon>Eukaryota</taxon>
        <taxon>Metazoa</taxon>
        <taxon>Ecdysozoa</taxon>
        <taxon>Arthropoda</taxon>
        <taxon>Hexapoda</taxon>
        <taxon>Insecta</taxon>
        <taxon>Pterygota</taxon>
        <taxon>Neoptera</taxon>
        <taxon>Paraneoptera</taxon>
        <taxon>Hemiptera</taxon>
        <taxon>Sternorrhyncha</taxon>
        <taxon>Psylloidea</taxon>
        <taxon>Psyllidae</taxon>
        <taxon>Diaphorininae</taxon>
        <taxon>Diaphorina</taxon>
    </lineage>
</organism>
<comment type="similarity">
    <text evidence="1">Belongs to the canopy family.</text>
</comment>
<keyword evidence="2" id="KW-0732">Signal</keyword>
<evidence type="ECO:0000256" key="3">
    <source>
        <dbReference type="SAM" id="Phobius"/>
    </source>
</evidence>
<evidence type="ECO:0000259" key="4">
    <source>
        <dbReference type="Pfam" id="PF11938"/>
    </source>
</evidence>
<dbReference type="PANTHER" id="PTHR15382:SF8">
    <property type="entry name" value="CANOPY B"/>
    <property type="match status" value="1"/>
</dbReference>
<dbReference type="AlphaFoldDB" id="A0A1S3D1G9"/>
<keyword evidence="3" id="KW-0812">Transmembrane</keyword>
<proteinExistence type="inferred from homology"/>
<feature type="domain" description="DUF3456" evidence="4">
    <location>
        <begin position="38"/>
        <end position="188"/>
    </location>
</feature>